<dbReference type="InterPro" id="IPR006222">
    <property type="entry name" value="GCVT_N"/>
</dbReference>
<gene>
    <name evidence="2" type="ORF">MNBD_GAMMA23-1665</name>
</gene>
<reference evidence="2" key="1">
    <citation type="submission" date="2018-06" db="EMBL/GenBank/DDBJ databases">
        <authorList>
            <person name="Zhirakovskaya E."/>
        </authorList>
    </citation>
    <scope>NUCLEOTIDE SEQUENCE</scope>
</reference>
<accession>A0A3B1A8H3</accession>
<proteinExistence type="predicted"/>
<dbReference type="EMBL" id="UOFT01000049">
    <property type="protein sequence ID" value="VAW95887.1"/>
    <property type="molecule type" value="Genomic_DNA"/>
</dbReference>
<dbReference type="InterPro" id="IPR017703">
    <property type="entry name" value="YgfZ/GCV_T_CS"/>
</dbReference>
<dbReference type="PANTHER" id="PTHR22602:SF0">
    <property type="entry name" value="TRANSFERASE CAF17, MITOCHONDRIAL-RELATED"/>
    <property type="match status" value="1"/>
</dbReference>
<dbReference type="PIRSF" id="PIRSF006487">
    <property type="entry name" value="GcvT"/>
    <property type="match status" value="1"/>
</dbReference>
<dbReference type="SUPFAM" id="SSF101790">
    <property type="entry name" value="Aminomethyltransferase beta-barrel domain"/>
    <property type="match status" value="1"/>
</dbReference>
<dbReference type="Gene3D" id="3.30.70.1400">
    <property type="entry name" value="Aminomethyltransferase beta-barrel domains"/>
    <property type="match status" value="1"/>
</dbReference>
<dbReference type="AlphaFoldDB" id="A0A3B1A8H3"/>
<feature type="domain" description="GCVT N-terminal" evidence="1">
    <location>
        <begin position="27"/>
        <end position="154"/>
    </location>
</feature>
<dbReference type="NCBIfam" id="TIGR03317">
    <property type="entry name" value="ygfZ_signature"/>
    <property type="match status" value="1"/>
</dbReference>
<evidence type="ECO:0000259" key="1">
    <source>
        <dbReference type="Pfam" id="PF01571"/>
    </source>
</evidence>
<name>A0A3B1A8H3_9ZZZZ</name>
<dbReference type="Gene3D" id="3.30.70.1630">
    <property type="match status" value="1"/>
</dbReference>
<dbReference type="InterPro" id="IPR045179">
    <property type="entry name" value="YgfZ/GcvT"/>
</dbReference>
<protein>
    <submittedName>
        <fullName evidence="2">tRNA-modifying protein YgfZ</fullName>
    </submittedName>
</protein>
<dbReference type="InterPro" id="IPR029043">
    <property type="entry name" value="GcvT/YgfZ_C"/>
</dbReference>
<dbReference type="Pfam" id="PF01571">
    <property type="entry name" value="GCV_T"/>
    <property type="match status" value="1"/>
</dbReference>
<dbReference type="SUPFAM" id="SSF103025">
    <property type="entry name" value="Folate-binding domain"/>
    <property type="match status" value="1"/>
</dbReference>
<evidence type="ECO:0000313" key="2">
    <source>
        <dbReference type="EMBL" id="VAW95887.1"/>
    </source>
</evidence>
<dbReference type="PANTHER" id="PTHR22602">
    <property type="entry name" value="TRANSFERASE CAF17, MITOCHONDRIAL-RELATED"/>
    <property type="match status" value="1"/>
</dbReference>
<dbReference type="GO" id="GO:0016226">
    <property type="term" value="P:iron-sulfur cluster assembly"/>
    <property type="evidence" value="ECO:0007669"/>
    <property type="project" value="TreeGrafter"/>
</dbReference>
<sequence>MQQQWQHFLSEQGAIINDGCVKRFNSPETEIKNSTAATILADLSHYRLFRVSGADANSFLQGQLSNDINHVTENQAQMSAYCSPKGRALALFRVFHFDNAYFLSLPDEIAETTMKRLNMFIMRSDVTMDDVTNDYFHFGIAGKDAAAKLKAALNLAELPDETDASIIANGLCLQKLAGTPDRFELIGSSDGATTMWNALQPSCVPVGESAWSLQRINAGIPEILTNSVETFVPQMLNLQLINTINFQKGCYPGQEIVARTKYLGKLKKRLYLAEVPTANPIEIGTDIYQSGDNLQSVGKIVLASANSSETTRVLVVLQIAAAEKQSLFLAEKDGPTLKILAMPYDLDE</sequence>
<dbReference type="Gene3D" id="2.40.30.160">
    <property type="match status" value="1"/>
</dbReference>
<organism evidence="2">
    <name type="scientific">hydrothermal vent metagenome</name>
    <dbReference type="NCBI Taxonomy" id="652676"/>
    <lineage>
        <taxon>unclassified sequences</taxon>
        <taxon>metagenomes</taxon>
        <taxon>ecological metagenomes</taxon>
    </lineage>
</organism>